<evidence type="ECO:0000313" key="1">
    <source>
        <dbReference type="EMBL" id="RMM43423.1"/>
    </source>
</evidence>
<comment type="caution">
    <text evidence="1">The sequence shown here is derived from an EMBL/GenBank/DDBJ whole genome shotgun (WGS) entry which is preliminary data.</text>
</comment>
<sequence length="207" mass="22901">MRHAIVQPAHRQAPVLALVFQKVTASFRFSRRSGSWASAAVPVARVNSAARTADRKGMGRFLCQGPDCSDCLCHRYVPRMTGPGRTETPRRVQVSIDHPTARGQYLKTWHPGRMSLGCIHREVGLEMMDAAGKTKVAQIFDQLLALRESVNALQEKELRRVIALRGQQTVDVDEAVHQSFVDLQNHIAGMEEVLATIAEATGIIPKL</sequence>
<name>A0A3M3E1B9_9PSED</name>
<dbReference type="Proteomes" id="UP000270661">
    <property type="component" value="Unassembled WGS sequence"/>
</dbReference>
<keyword evidence="2" id="KW-1185">Reference proteome</keyword>
<protein>
    <submittedName>
        <fullName evidence="1">Uncharacterized protein</fullName>
    </submittedName>
</protein>
<organism evidence="1 2">
    <name type="scientific">Pseudomonas corrugata</name>
    <dbReference type="NCBI Taxonomy" id="47879"/>
    <lineage>
        <taxon>Bacteria</taxon>
        <taxon>Pseudomonadati</taxon>
        <taxon>Pseudomonadota</taxon>
        <taxon>Gammaproteobacteria</taxon>
        <taxon>Pseudomonadales</taxon>
        <taxon>Pseudomonadaceae</taxon>
        <taxon>Pseudomonas</taxon>
    </lineage>
</organism>
<dbReference type="EMBL" id="RBOJ01000102">
    <property type="protein sequence ID" value="RMM43423.1"/>
    <property type="molecule type" value="Genomic_DNA"/>
</dbReference>
<proteinExistence type="predicted"/>
<evidence type="ECO:0000313" key="2">
    <source>
        <dbReference type="Proteomes" id="UP000270661"/>
    </source>
</evidence>
<accession>A0A3M3E1B9</accession>
<reference evidence="1 2" key="1">
    <citation type="submission" date="2018-08" db="EMBL/GenBank/DDBJ databases">
        <title>Recombination of ecologically and evolutionarily significant loci maintains genetic cohesion in the Pseudomonas syringae species complex.</title>
        <authorList>
            <person name="Dillon M."/>
            <person name="Thakur S."/>
            <person name="Almeida R.N.D."/>
            <person name="Weir B.S."/>
            <person name="Guttman D.S."/>
        </authorList>
    </citation>
    <scope>NUCLEOTIDE SEQUENCE [LARGE SCALE GENOMIC DNA]</scope>
    <source>
        <strain evidence="1 2">NCPPB2445</strain>
    </source>
</reference>
<dbReference type="AlphaFoldDB" id="A0A3M3E1B9"/>
<gene>
    <name evidence="1" type="ORF">ALQ77_01765</name>
</gene>